<dbReference type="InterPro" id="IPR016024">
    <property type="entry name" value="ARM-type_fold"/>
</dbReference>
<evidence type="ECO:0008006" key="5">
    <source>
        <dbReference type="Google" id="ProtNLM"/>
    </source>
</evidence>
<organism evidence="3 4">
    <name type="scientific">Leptonema illini</name>
    <dbReference type="NCBI Taxonomy" id="183"/>
    <lineage>
        <taxon>Bacteria</taxon>
        <taxon>Pseudomonadati</taxon>
        <taxon>Spirochaetota</taxon>
        <taxon>Spirochaetia</taxon>
        <taxon>Leptospirales</taxon>
        <taxon>Leptospiraceae</taxon>
        <taxon>Leptonema</taxon>
    </lineage>
</organism>
<evidence type="ECO:0000313" key="4">
    <source>
        <dbReference type="Proteomes" id="UP000460298"/>
    </source>
</evidence>
<dbReference type="AlphaFoldDB" id="A0A833M000"/>
<evidence type="ECO:0000256" key="2">
    <source>
        <dbReference type="SAM" id="SignalP"/>
    </source>
</evidence>
<dbReference type="EMBL" id="WBUI01000002">
    <property type="protein sequence ID" value="KAB2934708.1"/>
    <property type="molecule type" value="Genomic_DNA"/>
</dbReference>
<dbReference type="SUPFAM" id="SSF48371">
    <property type="entry name" value="ARM repeat"/>
    <property type="match status" value="1"/>
</dbReference>
<dbReference type="InterPro" id="IPR011989">
    <property type="entry name" value="ARM-like"/>
</dbReference>
<evidence type="ECO:0000256" key="1">
    <source>
        <dbReference type="SAM" id="MobiDB-lite"/>
    </source>
</evidence>
<protein>
    <recommendedName>
        <fullName evidence="5">Secreted protein</fullName>
    </recommendedName>
</protein>
<dbReference type="Gene3D" id="1.25.10.10">
    <property type="entry name" value="Leucine-rich Repeat Variant"/>
    <property type="match status" value="1"/>
</dbReference>
<feature type="region of interest" description="Disordered" evidence="1">
    <location>
        <begin position="29"/>
        <end position="85"/>
    </location>
</feature>
<sequence>MTRKTNILRLLCALTLVFSWSVLSADPGDSMVDESAQPAETTEATDTATETQPEAQPQETQTTETKPASECSADLRSDSPQEQIRGAKCAAEKKDEKAVPDLIHVLKNQDQPSVLTEVLIALAVIGETGETTSALMEKAGDTSLKPADRYIVVATLVALRTDAQKAQIQSLLSDLEGSDASDALLKDLASKLKPLVGG</sequence>
<proteinExistence type="predicted"/>
<reference evidence="3 4" key="1">
    <citation type="submission" date="2019-10" db="EMBL/GenBank/DDBJ databases">
        <title>Extracellular Electron Transfer in a Candidatus Methanoperedens spp. Enrichment Culture.</title>
        <authorList>
            <person name="Berger S."/>
            <person name="Rangel Shaw D."/>
            <person name="Berben T."/>
            <person name="In 'T Zandt M."/>
            <person name="Frank J."/>
            <person name="Reimann J."/>
            <person name="Jetten M.S.M."/>
            <person name="Welte C.U."/>
        </authorList>
    </citation>
    <scope>NUCLEOTIDE SEQUENCE [LARGE SCALE GENOMIC DNA]</scope>
    <source>
        <strain evidence="3">SB12</strain>
    </source>
</reference>
<evidence type="ECO:0000313" key="3">
    <source>
        <dbReference type="EMBL" id="KAB2934708.1"/>
    </source>
</evidence>
<gene>
    <name evidence="3" type="ORF">F9K24_02735</name>
</gene>
<accession>A0A833M000</accession>
<comment type="caution">
    <text evidence="3">The sequence shown here is derived from an EMBL/GenBank/DDBJ whole genome shotgun (WGS) entry which is preliminary data.</text>
</comment>
<dbReference type="Proteomes" id="UP000460298">
    <property type="component" value="Unassembled WGS sequence"/>
</dbReference>
<feature type="compositionally biased region" description="Low complexity" evidence="1">
    <location>
        <begin position="36"/>
        <end position="65"/>
    </location>
</feature>
<feature type="chain" id="PRO_5032619345" description="Secreted protein" evidence="2">
    <location>
        <begin position="26"/>
        <end position="198"/>
    </location>
</feature>
<feature type="signal peptide" evidence="2">
    <location>
        <begin position="1"/>
        <end position="25"/>
    </location>
</feature>
<keyword evidence="2" id="KW-0732">Signal</keyword>
<name>A0A833M000_9LEPT</name>